<feature type="region of interest" description="Disordered" evidence="1">
    <location>
        <begin position="1"/>
        <end position="33"/>
    </location>
</feature>
<protein>
    <submittedName>
        <fullName evidence="2">Uncharacterized protein</fullName>
    </submittedName>
</protein>
<proteinExistence type="predicted"/>
<dbReference type="EMBL" id="JH818729">
    <property type="protein sequence ID" value="EKC21519.1"/>
    <property type="molecule type" value="Genomic_DNA"/>
</dbReference>
<sequence length="247" mass="27615">MEMNKTVDDPQGSTEALSETLPQETLSTGTQVEPREAQHAYVFTEAHSMSMEAQHVPTEAHHAPTEEGRLVSTEAQHMPTGVPQPFQELKTKSLGTQNMPPKIDTKAPRLMQTEVACEHIENDSKHKMNKCSMISMMLDHDSDNSDGDDEENNKEMDQASRGLQALSRLCAVSGEIILREEARALSELTIKTVLAEERITLEARRMSKMAIQSAYSAAVVTPLRFSKKPNIFRRLLACCFGCCRRRN</sequence>
<reference evidence="2" key="1">
    <citation type="journal article" date="2012" name="Nature">
        <title>The oyster genome reveals stress adaptation and complexity of shell formation.</title>
        <authorList>
            <person name="Zhang G."/>
            <person name="Fang X."/>
            <person name="Guo X."/>
            <person name="Li L."/>
            <person name="Luo R."/>
            <person name="Xu F."/>
            <person name="Yang P."/>
            <person name="Zhang L."/>
            <person name="Wang X."/>
            <person name="Qi H."/>
            <person name="Xiong Z."/>
            <person name="Que H."/>
            <person name="Xie Y."/>
            <person name="Holland P.W."/>
            <person name="Paps J."/>
            <person name="Zhu Y."/>
            <person name="Wu F."/>
            <person name="Chen Y."/>
            <person name="Wang J."/>
            <person name="Peng C."/>
            <person name="Meng J."/>
            <person name="Yang L."/>
            <person name="Liu J."/>
            <person name="Wen B."/>
            <person name="Zhang N."/>
            <person name="Huang Z."/>
            <person name="Zhu Q."/>
            <person name="Feng Y."/>
            <person name="Mount A."/>
            <person name="Hedgecock D."/>
            <person name="Xu Z."/>
            <person name="Liu Y."/>
            <person name="Domazet-Loso T."/>
            <person name="Du Y."/>
            <person name="Sun X."/>
            <person name="Zhang S."/>
            <person name="Liu B."/>
            <person name="Cheng P."/>
            <person name="Jiang X."/>
            <person name="Li J."/>
            <person name="Fan D."/>
            <person name="Wang W."/>
            <person name="Fu W."/>
            <person name="Wang T."/>
            <person name="Wang B."/>
            <person name="Zhang J."/>
            <person name="Peng Z."/>
            <person name="Li Y."/>
            <person name="Li N."/>
            <person name="Wang J."/>
            <person name="Chen M."/>
            <person name="He Y."/>
            <person name="Tan F."/>
            <person name="Song X."/>
            <person name="Zheng Q."/>
            <person name="Huang R."/>
            <person name="Yang H."/>
            <person name="Du X."/>
            <person name="Chen L."/>
            <person name="Yang M."/>
            <person name="Gaffney P.M."/>
            <person name="Wang S."/>
            <person name="Luo L."/>
            <person name="She Z."/>
            <person name="Ming Y."/>
            <person name="Huang W."/>
            <person name="Zhang S."/>
            <person name="Huang B."/>
            <person name="Zhang Y."/>
            <person name="Qu T."/>
            <person name="Ni P."/>
            <person name="Miao G."/>
            <person name="Wang J."/>
            <person name="Wang Q."/>
            <person name="Steinberg C.E."/>
            <person name="Wang H."/>
            <person name="Li N."/>
            <person name="Qian L."/>
            <person name="Zhang G."/>
            <person name="Li Y."/>
            <person name="Yang H."/>
            <person name="Liu X."/>
            <person name="Wang J."/>
            <person name="Yin Y."/>
            <person name="Wang J."/>
        </authorList>
    </citation>
    <scope>NUCLEOTIDE SEQUENCE [LARGE SCALE GENOMIC DNA]</scope>
    <source>
        <strain evidence="2">05x7-T-G4-1.051#20</strain>
    </source>
</reference>
<evidence type="ECO:0000313" key="2">
    <source>
        <dbReference type="EMBL" id="EKC21519.1"/>
    </source>
</evidence>
<feature type="compositionally biased region" description="Polar residues" evidence="1">
    <location>
        <begin position="11"/>
        <end position="31"/>
    </location>
</feature>
<accession>K1PRQ4</accession>
<gene>
    <name evidence="2" type="ORF">CGI_10003836</name>
</gene>
<organism evidence="2">
    <name type="scientific">Magallana gigas</name>
    <name type="common">Pacific oyster</name>
    <name type="synonym">Crassostrea gigas</name>
    <dbReference type="NCBI Taxonomy" id="29159"/>
    <lineage>
        <taxon>Eukaryota</taxon>
        <taxon>Metazoa</taxon>
        <taxon>Spiralia</taxon>
        <taxon>Lophotrochozoa</taxon>
        <taxon>Mollusca</taxon>
        <taxon>Bivalvia</taxon>
        <taxon>Autobranchia</taxon>
        <taxon>Pteriomorphia</taxon>
        <taxon>Ostreida</taxon>
        <taxon>Ostreoidea</taxon>
        <taxon>Ostreidae</taxon>
        <taxon>Magallana</taxon>
    </lineage>
</organism>
<dbReference type="HOGENOM" id="CLU_1205789_0_0_1"/>
<dbReference type="AlphaFoldDB" id="K1PRQ4"/>
<evidence type="ECO:0000256" key="1">
    <source>
        <dbReference type="SAM" id="MobiDB-lite"/>
    </source>
</evidence>
<feature type="region of interest" description="Disordered" evidence="1">
    <location>
        <begin position="138"/>
        <end position="158"/>
    </location>
</feature>
<dbReference type="InParanoid" id="K1PRQ4"/>
<name>K1PRQ4_MAGGI</name>